<gene>
    <name evidence="3" type="ORF">ABID24_003018</name>
</gene>
<keyword evidence="1" id="KW-1133">Transmembrane helix</keyword>
<dbReference type="Pfam" id="PF02517">
    <property type="entry name" value="Rce1-like"/>
    <property type="match status" value="1"/>
</dbReference>
<feature type="transmembrane region" description="Helical" evidence="1">
    <location>
        <begin position="254"/>
        <end position="272"/>
    </location>
</feature>
<feature type="transmembrane region" description="Helical" evidence="1">
    <location>
        <begin position="160"/>
        <end position="179"/>
    </location>
</feature>
<keyword evidence="1" id="KW-0812">Transmembrane</keyword>
<proteinExistence type="predicted"/>
<keyword evidence="3" id="KW-0378">Hydrolase</keyword>
<comment type="caution">
    <text evidence="3">The sequence shown here is derived from an EMBL/GenBank/DDBJ whole genome shotgun (WGS) entry which is preliminary data.</text>
</comment>
<feature type="domain" description="CAAX prenyl protease 2/Lysostaphin resistance protein A-like" evidence="2">
    <location>
        <begin position="128"/>
        <end position="236"/>
    </location>
</feature>
<feature type="transmembrane region" description="Helical" evidence="1">
    <location>
        <begin position="80"/>
        <end position="101"/>
    </location>
</feature>
<evidence type="ECO:0000259" key="2">
    <source>
        <dbReference type="Pfam" id="PF02517"/>
    </source>
</evidence>
<keyword evidence="4" id="KW-1185">Reference proteome</keyword>
<protein>
    <submittedName>
        <fullName evidence="3">Membrane protease YdiL (CAAX protease family)</fullName>
    </submittedName>
</protein>
<feature type="transmembrane region" description="Helical" evidence="1">
    <location>
        <begin position="223"/>
        <end position="242"/>
    </location>
</feature>
<dbReference type="RefSeq" id="WP_257465273.1">
    <property type="nucleotide sequence ID" value="NZ_JANJZT010000027.1"/>
</dbReference>
<dbReference type="InterPro" id="IPR003675">
    <property type="entry name" value="Rce1/LyrA-like_dom"/>
</dbReference>
<name>A0ABV2M5L2_9FIRM</name>
<dbReference type="Proteomes" id="UP001549106">
    <property type="component" value="Unassembled WGS sequence"/>
</dbReference>
<feature type="transmembrane region" description="Helical" evidence="1">
    <location>
        <begin position="41"/>
        <end position="59"/>
    </location>
</feature>
<evidence type="ECO:0000256" key="1">
    <source>
        <dbReference type="SAM" id="Phobius"/>
    </source>
</evidence>
<reference evidence="3 4" key="1">
    <citation type="submission" date="2024-06" db="EMBL/GenBank/DDBJ databases">
        <title>Genomic Encyclopedia of Type Strains, Phase IV (KMG-IV): sequencing the most valuable type-strain genomes for metagenomic binning, comparative biology and taxonomic classification.</title>
        <authorList>
            <person name="Goeker M."/>
        </authorList>
    </citation>
    <scope>NUCLEOTIDE SEQUENCE [LARGE SCALE GENOMIC DNA]</scope>
    <source>
        <strain evidence="3 4">DSM 29492</strain>
    </source>
</reference>
<feature type="transmembrane region" description="Helical" evidence="1">
    <location>
        <begin position="121"/>
        <end position="139"/>
    </location>
</feature>
<accession>A0ABV2M5L2</accession>
<dbReference type="PANTHER" id="PTHR39430">
    <property type="entry name" value="MEMBRANE-ASSOCIATED PROTEASE-RELATED"/>
    <property type="match status" value="1"/>
</dbReference>
<organism evidence="3 4">
    <name type="scientific">Blautia caecimuris</name>
    <dbReference type="NCBI Taxonomy" id="1796615"/>
    <lineage>
        <taxon>Bacteria</taxon>
        <taxon>Bacillati</taxon>
        <taxon>Bacillota</taxon>
        <taxon>Clostridia</taxon>
        <taxon>Lachnospirales</taxon>
        <taxon>Lachnospiraceae</taxon>
        <taxon>Blautia</taxon>
    </lineage>
</organism>
<evidence type="ECO:0000313" key="4">
    <source>
        <dbReference type="Proteomes" id="UP001549106"/>
    </source>
</evidence>
<dbReference type="EMBL" id="JBEPMJ010000027">
    <property type="protein sequence ID" value="MET3751756.1"/>
    <property type="molecule type" value="Genomic_DNA"/>
</dbReference>
<dbReference type="PANTHER" id="PTHR39430:SF1">
    <property type="entry name" value="PROTEASE"/>
    <property type="match status" value="1"/>
</dbReference>
<dbReference type="GO" id="GO:0008233">
    <property type="term" value="F:peptidase activity"/>
    <property type="evidence" value="ECO:0007669"/>
    <property type="project" value="UniProtKB-KW"/>
</dbReference>
<sequence length="276" mass="31128">MKKVIFEKSILSCVLIFLICCIARVVEYFGIRTDETILAENFIHKVFGIIILVVMLVLSKLSWDSIGFTKTKIVQNILKGLALGVSCFSIAYLVECVLLYCMNGNVQLSVYTSGFSLNGEAVKQTGIGFILLCITFNLINVWMEEGIFRGLFSRLLENRMSFKGIVFFIALLFGVWHWVMPMRDYIEGNSSLGNLLVMGIGYIILSGVMSIKWSVLYKMTGSLWMGIGDHLFNNIVVTNLLHVISNNEADNLQIIRILIGQLISFVLVMSFYKKRA</sequence>
<keyword evidence="1" id="KW-0472">Membrane</keyword>
<feature type="transmembrane region" description="Helical" evidence="1">
    <location>
        <begin position="191"/>
        <end position="211"/>
    </location>
</feature>
<evidence type="ECO:0000313" key="3">
    <source>
        <dbReference type="EMBL" id="MET3751756.1"/>
    </source>
</evidence>
<keyword evidence="3" id="KW-0645">Protease</keyword>
<dbReference type="GO" id="GO:0006508">
    <property type="term" value="P:proteolysis"/>
    <property type="evidence" value="ECO:0007669"/>
    <property type="project" value="UniProtKB-KW"/>
</dbReference>